<dbReference type="CDD" id="cd00090">
    <property type="entry name" value="HTH_ARSR"/>
    <property type="match status" value="1"/>
</dbReference>
<dbReference type="InterPro" id="IPR036390">
    <property type="entry name" value="WH_DNA-bd_sf"/>
</dbReference>
<dbReference type="EMBL" id="FNAJ01000024">
    <property type="protein sequence ID" value="SDF22357.1"/>
    <property type="molecule type" value="Genomic_DNA"/>
</dbReference>
<organism evidence="6 9">
    <name type="scientific">Myxococcus virescens</name>
    <dbReference type="NCBI Taxonomy" id="83456"/>
    <lineage>
        <taxon>Bacteria</taxon>
        <taxon>Pseudomonadati</taxon>
        <taxon>Myxococcota</taxon>
        <taxon>Myxococcia</taxon>
        <taxon>Myxococcales</taxon>
        <taxon>Cystobacterineae</taxon>
        <taxon>Myxococcaceae</taxon>
        <taxon>Myxococcus</taxon>
    </lineage>
</organism>
<reference evidence="7 8" key="1">
    <citation type="submission" date="2016-10" db="EMBL/GenBank/DDBJ databases">
        <authorList>
            <person name="Varghese N."/>
            <person name="Submissions S."/>
        </authorList>
    </citation>
    <scope>NUCLEOTIDE SEQUENCE [LARGE SCALE GENOMIC DNA]</scope>
    <source>
        <strain evidence="7 8">DSM 2260</strain>
    </source>
</reference>
<comment type="caution">
    <text evidence="6">The sequence shown here is derived from an EMBL/GenBank/DDBJ whole genome shotgun (WGS) entry which is preliminary data.</text>
</comment>
<keyword evidence="1" id="KW-0805">Transcription regulation</keyword>
<feature type="compositionally biased region" description="Basic and acidic residues" evidence="4">
    <location>
        <begin position="117"/>
        <end position="126"/>
    </location>
</feature>
<sequence>MRICMCMQLDVFQVLADPTRRRIVEALRYGEQQVSDVVEKAGIHQSGVSRHLRILSESGFVSMRPDGQRRLYALKPEPFQELDGWLTGYRQLWDARLDRFGAALEKKQQQQPQQQTRRVDEKGQRK</sequence>
<dbReference type="NCBIfam" id="NF033788">
    <property type="entry name" value="HTH_metalloreg"/>
    <property type="match status" value="1"/>
</dbReference>
<dbReference type="InterPro" id="IPR036388">
    <property type="entry name" value="WH-like_DNA-bd_sf"/>
</dbReference>
<evidence type="ECO:0000256" key="2">
    <source>
        <dbReference type="ARBA" id="ARBA00023125"/>
    </source>
</evidence>
<dbReference type="InterPro" id="IPR051081">
    <property type="entry name" value="HTH_MetalResp_TranReg"/>
</dbReference>
<feature type="region of interest" description="Disordered" evidence="4">
    <location>
        <begin position="104"/>
        <end position="126"/>
    </location>
</feature>
<evidence type="ECO:0000256" key="4">
    <source>
        <dbReference type="SAM" id="MobiDB-lite"/>
    </source>
</evidence>
<dbReference type="Proteomes" id="UP000321224">
    <property type="component" value="Unassembled WGS sequence"/>
</dbReference>
<dbReference type="AlphaFoldDB" id="A0A511HMA6"/>
<evidence type="ECO:0000256" key="1">
    <source>
        <dbReference type="ARBA" id="ARBA00023015"/>
    </source>
</evidence>
<dbReference type="GO" id="GO:0003700">
    <property type="term" value="F:DNA-binding transcription factor activity"/>
    <property type="evidence" value="ECO:0007669"/>
    <property type="project" value="InterPro"/>
</dbReference>
<protein>
    <submittedName>
        <fullName evidence="7">Transcriptional regulator, ArsR family</fullName>
    </submittedName>
</protein>
<feature type="domain" description="HTH arsR-type" evidence="5">
    <location>
        <begin position="1"/>
        <end position="94"/>
    </location>
</feature>
<dbReference type="Gene3D" id="1.10.10.10">
    <property type="entry name" value="Winged helix-like DNA-binding domain superfamily/Winged helix DNA-binding domain"/>
    <property type="match status" value="1"/>
</dbReference>
<keyword evidence="2" id="KW-0238">DNA-binding</keyword>
<evidence type="ECO:0000313" key="8">
    <source>
        <dbReference type="Proteomes" id="UP000198717"/>
    </source>
</evidence>
<evidence type="ECO:0000313" key="6">
    <source>
        <dbReference type="EMBL" id="GEL74722.1"/>
    </source>
</evidence>
<dbReference type="PROSITE" id="PS50987">
    <property type="entry name" value="HTH_ARSR_2"/>
    <property type="match status" value="1"/>
</dbReference>
<dbReference type="PANTHER" id="PTHR33154:SF33">
    <property type="entry name" value="TRANSCRIPTIONAL REPRESSOR SDPR"/>
    <property type="match status" value="1"/>
</dbReference>
<gene>
    <name evidence="6" type="ORF">MVI01_65060</name>
    <name evidence="7" type="ORF">SAMN04488504_12450</name>
</gene>
<dbReference type="RefSeq" id="WP_090495596.1">
    <property type="nucleotide sequence ID" value="NZ_BJVY01000052.1"/>
</dbReference>
<dbReference type="InterPro" id="IPR011991">
    <property type="entry name" value="ArsR-like_HTH"/>
</dbReference>
<dbReference type="SUPFAM" id="SSF46785">
    <property type="entry name" value="Winged helix' DNA-binding domain"/>
    <property type="match status" value="1"/>
</dbReference>
<evidence type="ECO:0000313" key="7">
    <source>
        <dbReference type="EMBL" id="SDF22357.1"/>
    </source>
</evidence>
<dbReference type="SMART" id="SM00418">
    <property type="entry name" value="HTH_ARSR"/>
    <property type="match status" value="1"/>
</dbReference>
<dbReference type="InterPro" id="IPR001845">
    <property type="entry name" value="HTH_ArsR_DNA-bd_dom"/>
</dbReference>
<keyword evidence="3" id="KW-0804">Transcription</keyword>
<evidence type="ECO:0000256" key="3">
    <source>
        <dbReference type="ARBA" id="ARBA00023163"/>
    </source>
</evidence>
<accession>A0A511HMA6</accession>
<keyword evidence="8" id="KW-1185">Reference proteome</keyword>
<reference evidence="6 9" key="2">
    <citation type="submission" date="2019-07" db="EMBL/GenBank/DDBJ databases">
        <title>Whole genome shotgun sequence of Myxococcus virescens NBRC 100334.</title>
        <authorList>
            <person name="Hosoyama A."/>
            <person name="Uohara A."/>
            <person name="Ohji S."/>
            <person name="Ichikawa N."/>
        </authorList>
    </citation>
    <scope>NUCLEOTIDE SEQUENCE [LARGE SCALE GENOMIC DNA]</scope>
    <source>
        <strain evidence="6 9">NBRC 100334</strain>
    </source>
</reference>
<dbReference type="PRINTS" id="PR00778">
    <property type="entry name" value="HTHARSR"/>
</dbReference>
<evidence type="ECO:0000259" key="5">
    <source>
        <dbReference type="PROSITE" id="PS50987"/>
    </source>
</evidence>
<dbReference type="Proteomes" id="UP000198717">
    <property type="component" value="Unassembled WGS sequence"/>
</dbReference>
<dbReference type="EMBL" id="BJVY01000052">
    <property type="protein sequence ID" value="GEL74722.1"/>
    <property type="molecule type" value="Genomic_DNA"/>
</dbReference>
<evidence type="ECO:0000313" key="9">
    <source>
        <dbReference type="Proteomes" id="UP000321224"/>
    </source>
</evidence>
<proteinExistence type="predicted"/>
<name>A0A511HMA6_9BACT</name>
<dbReference type="GO" id="GO:0003677">
    <property type="term" value="F:DNA binding"/>
    <property type="evidence" value="ECO:0007669"/>
    <property type="project" value="UniProtKB-KW"/>
</dbReference>
<dbReference type="PANTHER" id="PTHR33154">
    <property type="entry name" value="TRANSCRIPTIONAL REGULATOR, ARSR FAMILY"/>
    <property type="match status" value="1"/>
</dbReference>
<dbReference type="Pfam" id="PF01022">
    <property type="entry name" value="HTH_5"/>
    <property type="match status" value="1"/>
</dbReference>